<organism evidence="2 3">
    <name type="scientific">Sutterella massiliensis</name>
    <dbReference type="NCBI Taxonomy" id="1816689"/>
    <lineage>
        <taxon>Bacteria</taxon>
        <taxon>Pseudomonadati</taxon>
        <taxon>Pseudomonadota</taxon>
        <taxon>Betaproteobacteria</taxon>
        <taxon>Burkholderiales</taxon>
        <taxon>Sutterellaceae</taxon>
        <taxon>Sutterella</taxon>
    </lineage>
</organism>
<keyword evidence="1" id="KW-0812">Transmembrane</keyword>
<protein>
    <recommendedName>
        <fullName evidence="4">DUF1640 domain-containing protein</fullName>
    </recommendedName>
</protein>
<sequence>MLDALIAAIKSALLDAVKEKAEEMTKEEAKAWLEKLGVKVSEITDEMLANIDAAKSQMDTETRRKVRAVWAAISAVTFAIGVGIGLLL</sequence>
<dbReference type="EMBL" id="JACJJC010000011">
    <property type="protein sequence ID" value="MBM6704423.1"/>
    <property type="molecule type" value="Genomic_DNA"/>
</dbReference>
<name>A0ABS2DUP7_9BURK</name>
<dbReference type="RefSeq" id="WP_205103203.1">
    <property type="nucleotide sequence ID" value="NZ_JACJJC010000011.1"/>
</dbReference>
<evidence type="ECO:0008006" key="4">
    <source>
        <dbReference type="Google" id="ProtNLM"/>
    </source>
</evidence>
<keyword evidence="1" id="KW-0472">Membrane</keyword>
<proteinExistence type="predicted"/>
<keyword evidence="1" id="KW-1133">Transmembrane helix</keyword>
<dbReference type="Proteomes" id="UP000715095">
    <property type="component" value="Unassembled WGS sequence"/>
</dbReference>
<gene>
    <name evidence="2" type="ORF">H6A60_08015</name>
</gene>
<evidence type="ECO:0000313" key="2">
    <source>
        <dbReference type="EMBL" id="MBM6704423.1"/>
    </source>
</evidence>
<feature type="transmembrane region" description="Helical" evidence="1">
    <location>
        <begin position="68"/>
        <end position="87"/>
    </location>
</feature>
<accession>A0ABS2DUP7</accession>
<evidence type="ECO:0000256" key="1">
    <source>
        <dbReference type="SAM" id="Phobius"/>
    </source>
</evidence>
<keyword evidence="3" id="KW-1185">Reference proteome</keyword>
<comment type="caution">
    <text evidence="2">The sequence shown here is derived from an EMBL/GenBank/DDBJ whole genome shotgun (WGS) entry which is preliminary data.</text>
</comment>
<reference evidence="2 3" key="1">
    <citation type="journal article" date="2021" name="Sci. Rep.">
        <title>The distribution of antibiotic resistance genes in chicken gut microbiota commensals.</title>
        <authorList>
            <person name="Juricova H."/>
            <person name="Matiasovicova J."/>
            <person name="Kubasova T."/>
            <person name="Cejkova D."/>
            <person name="Rychlik I."/>
        </authorList>
    </citation>
    <scope>NUCLEOTIDE SEQUENCE [LARGE SCALE GENOMIC DNA]</scope>
    <source>
        <strain evidence="2 3">An829</strain>
    </source>
</reference>
<evidence type="ECO:0000313" key="3">
    <source>
        <dbReference type="Proteomes" id="UP000715095"/>
    </source>
</evidence>